<dbReference type="GO" id="GO:0009451">
    <property type="term" value="P:RNA modification"/>
    <property type="evidence" value="ECO:0007669"/>
    <property type="project" value="InterPro"/>
</dbReference>
<dbReference type="InterPro" id="IPR032867">
    <property type="entry name" value="DYW_dom"/>
</dbReference>
<dbReference type="Gene3D" id="1.25.40.10">
    <property type="entry name" value="Tetratricopeptide repeat domain"/>
    <property type="match status" value="3"/>
</dbReference>
<dbReference type="OrthoDB" id="1894072at2759"/>
<evidence type="ECO:0000256" key="1">
    <source>
        <dbReference type="ARBA" id="ARBA00006643"/>
    </source>
</evidence>
<protein>
    <recommendedName>
        <fullName evidence="3">DYW domain-containing protein</fullName>
    </recommendedName>
</protein>
<dbReference type="FunFam" id="1.25.40.10:FF:000158">
    <property type="entry name" value="pentatricopeptide repeat-containing protein At2g33680"/>
    <property type="match status" value="1"/>
</dbReference>
<dbReference type="PANTHER" id="PTHR47926">
    <property type="entry name" value="PENTATRICOPEPTIDE REPEAT-CONTAINING PROTEIN"/>
    <property type="match status" value="1"/>
</dbReference>
<evidence type="ECO:0000259" key="3">
    <source>
        <dbReference type="Pfam" id="PF14432"/>
    </source>
</evidence>
<evidence type="ECO:0000313" key="5">
    <source>
        <dbReference type="Proteomes" id="UP000188268"/>
    </source>
</evidence>
<name>A0A1R3IGH1_COCAP</name>
<dbReference type="InterPro" id="IPR046960">
    <property type="entry name" value="PPR_At4g14850-like_plant"/>
</dbReference>
<dbReference type="InterPro" id="IPR011990">
    <property type="entry name" value="TPR-like_helical_dom_sf"/>
</dbReference>
<comment type="similarity">
    <text evidence="1">Belongs to the PPR family. PCMP-H subfamily.</text>
</comment>
<reference evidence="4 5" key="1">
    <citation type="submission" date="2013-09" db="EMBL/GenBank/DDBJ databases">
        <title>Corchorus capsularis genome sequencing.</title>
        <authorList>
            <person name="Alam M."/>
            <person name="Haque M.S."/>
            <person name="Islam M.S."/>
            <person name="Emdad E.M."/>
            <person name="Islam M.M."/>
            <person name="Ahmed B."/>
            <person name="Halim A."/>
            <person name="Hossen Q.M.M."/>
            <person name="Hossain M.Z."/>
            <person name="Ahmed R."/>
            <person name="Khan M.M."/>
            <person name="Islam R."/>
            <person name="Rashid M.M."/>
            <person name="Khan S.A."/>
            <person name="Rahman M.S."/>
            <person name="Alam M."/>
        </authorList>
    </citation>
    <scope>NUCLEOTIDE SEQUENCE [LARGE SCALE GENOMIC DNA]</scope>
    <source>
        <strain evidence="5">cv. CVL-1</strain>
        <tissue evidence="4">Whole seedling</tissue>
    </source>
</reference>
<evidence type="ECO:0000256" key="2">
    <source>
        <dbReference type="ARBA" id="ARBA00022737"/>
    </source>
</evidence>
<comment type="caution">
    <text evidence="4">The sequence shown here is derived from an EMBL/GenBank/DDBJ whole genome shotgun (WGS) entry which is preliminary data.</text>
</comment>
<dbReference type="Gramene" id="OMO81655">
    <property type="protein sequence ID" value="OMO81655"/>
    <property type="gene ID" value="CCACVL1_12317"/>
</dbReference>
<feature type="domain" description="DYW" evidence="3">
    <location>
        <begin position="338"/>
        <end position="434"/>
    </location>
</feature>
<dbReference type="GO" id="GO:0099402">
    <property type="term" value="P:plant organ development"/>
    <property type="evidence" value="ECO:0007669"/>
    <property type="project" value="UniProtKB-ARBA"/>
</dbReference>
<evidence type="ECO:0000313" key="4">
    <source>
        <dbReference type="EMBL" id="OMO81655.1"/>
    </source>
</evidence>
<dbReference type="PANTHER" id="PTHR47926:SF382">
    <property type="entry name" value="PENTACOTRIPEPTIDE-REPEAT REGION OF PRORP DOMAIN-CONTAINING PROTEIN"/>
    <property type="match status" value="1"/>
</dbReference>
<dbReference type="AlphaFoldDB" id="A0A1R3IGH1"/>
<dbReference type="EMBL" id="AWWV01010110">
    <property type="protein sequence ID" value="OMO81655.1"/>
    <property type="molecule type" value="Genomic_DNA"/>
</dbReference>
<dbReference type="InterPro" id="IPR002885">
    <property type="entry name" value="PPR_rpt"/>
</dbReference>
<dbReference type="Pfam" id="PF01535">
    <property type="entry name" value="PPR"/>
    <property type="match status" value="3"/>
</dbReference>
<dbReference type="OMA" id="HAYSRCG"/>
<dbReference type="InterPro" id="IPR046848">
    <property type="entry name" value="E_motif"/>
</dbReference>
<dbReference type="GO" id="GO:0008270">
    <property type="term" value="F:zinc ion binding"/>
    <property type="evidence" value="ECO:0007669"/>
    <property type="project" value="InterPro"/>
</dbReference>
<organism evidence="4 5">
    <name type="scientific">Corchorus capsularis</name>
    <name type="common">Jute</name>
    <dbReference type="NCBI Taxonomy" id="210143"/>
    <lineage>
        <taxon>Eukaryota</taxon>
        <taxon>Viridiplantae</taxon>
        <taxon>Streptophyta</taxon>
        <taxon>Embryophyta</taxon>
        <taxon>Tracheophyta</taxon>
        <taxon>Spermatophyta</taxon>
        <taxon>Magnoliopsida</taxon>
        <taxon>eudicotyledons</taxon>
        <taxon>Gunneridae</taxon>
        <taxon>Pentapetalae</taxon>
        <taxon>rosids</taxon>
        <taxon>malvids</taxon>
        <taxon>Malvales</taxon>
        <taxon>Malvaceae</taxon>
        <taxon>Grewioideae</taxon>
        <taxon>Apeibeae</taxon>
        <taxon>Corchorus</taxon>
    </lineage>
</organism>
<gene>
    <name evidence="4" type="ORF">CCACVL1_12317</name>
</gene>
<sequence length="434" mass="48877">MLERNVVSWTALVSGYAQCGRSVECFGLFSGMLVECRPNDFAFTSVLSSCDYLRGKQVHSLALKMGLDASVYVSNALINIVKTGFIFEVEVATAFMKAYSNLGGDVSEIYHLFWETNCCHDIVFWTNMITAFAERDPAEAFFLYRQLLREDLTLDGYTFSIILKACAACSHCGLVEEGIEIFNSMFKNHGIVPQLDHYACIVDIFGRAGRIIEAKELISRMPMEPDFVVWSALLGSCRKHGETHLAKIAVAKLKEMEPKNSLGYVQMSNIYCSGGSYNEAGTIRKEMNGSGVKKEPGLSWIEVGNQVHEFASGGRHHPQREAICTKLEELIGKLKEIGYVPEISLALHDIEKEQKQEQLLHHSEKMALVFAIMNEGNLHCRGGAIRIMKNIRICVDCHNFMKLASDLLQKEIIVRDSNRFHHFNNKVCSCNDYW</sequence>
<dbReference type="Proteomes" id="UP000188268">
    <property type="component" value="Unassembled WGS sequence"/>
</dbReference>
<dbReference type="Pfam" id="PF20431">
    <property type="entry name" value="E_motif"/>
    <property type="match status" value="1"/>
</dbReference>
<accession>A0A1R3IGH1</accession>
<dbReference type="GO" id="GO:0003723">
    <property type="term" value="F:RNA binding"/>
    <property type="evidence" value="ECO:0007669"/>
    <property type="project" value="InterPro"/>
</dbReference>
<proteinExistence type="inferred from homology"/>
<keyword evidence="2" id="KW-0677">Repeat</keyword>
<dbReference type="Pfam" id="PF14432">
    <property type="entry name" value="DYW_deaminase"/>
    <property type="match status" value="1"/>
</dbReference>
<keyword evidence="5" id="KW-1185">Reference proteome</keyword>